<evidence type="ECO:0000256" key="1">
    <source>
        <dbReference type="ARBA" id="ARBA00000085"/>
    </source>
</evidence>
<dbReference type="RefSeq" id="WP_037548091.1">
    <property type="nucleotide sequence ID" value="NZ_JNUP01000065.1"/>
</dbReference>
<feature type="transmembrane region" description="Helical" evidence="10">
    <location>
        <begin position="12"/>
        <end position="37"/>
    </location>
</feature>
<comment type="subcellular location">
    <subcellularLocation>
        <location evidence="2">Cell membrane</location>
        <topology evidence="2">Multi-pass membrane protein</topology>
    </subcellularLocation>
</comment>
<keyword evidence="8" id="KW-0902">Two-component regulatory system</keyword>
<name>A0A098QYT5_9SPIO</name>
<dbReference type="AlphaFoldDB" id="A0A098QYT5"/>
<evidence type="ECO:0000256" key="8">
    <source>
        <dbReference type="ARBA" id="ARBA00023012"/>
    </source>
</evidence>
<dbReference type="Proteomes" id="UP000029692">
    <property type="component" value="Unassembled WGS sequence"/>
</dbReference>
<dbReference type="SUPFAM" id="SSF55874">
    <property type="entry name" value="ATPase domain of HSP90 chaperone/DNA topoisomerase II/histidine kinase"/>
    <property type="match status" value="1"/>
</dbReference>
<evidence type="ECO:0000256" key="10">
    <source>
        <dbReference type="SAM" id="Phobius"/>
    </source>
</evidence>
<keyword evidence="4" id="KW-1003">Cell membrane</keyword>
<dbReference type="Pfam" id="PF00512">
    <property type="entry name" value="HisKA"/>
    <property type="match status" value="1"/>
</dbReference>
<comment type="caution">
    <text evidence="12">The sequence shown here is derived from an EMBL/GenBank/DDBJ whole genome shotgun (WGS) entry which is preliminary data.</text>
</comment>
<keyword evidence="10" id="KW-0472">Membrane</keyword>
<keyword evidence="7" id="KW-0418">Kinase</keyword>
<evidence type="ECO:0000313" key="12">
    <source>
        <dbReference type="EMBL" id="KGE71657.1"/>
    </source>
</evidence>
<evidence type="ECO:0000256" key="3">
    <source>
        <dbReference type="ARBA" id="ARBA00012438"/>
    </source>
</evidence>
<dbReference type="PANTHER" id="PTHR44936">
    <property type="entry name" value="SENSOR PROTEIN CREC"/>
    <property type="match status" value="1"/>
</dbReference>
<dbReference type="CDD" id="cd00082">
    <property type="entry name" value="HisKA"/>
    <property type="match status" value="1"/>
</dbReference>
<dbReference type="GO" id="GO:0000155">
    <property type="term" value="F:phosphorelay sensor kinase activity"/>
    <property type="evidence" value="ECO:0007669"/>
    <property type="project" value="InterPro"/>
</dbReference>
<evidence type="ECO:0000256" key="5">
    <source>
        <dbReference type="ARBA" id="ARBA00022553"/>
    </source>
</evidence>
<protein>
    <recommendedName>
        <fullName evidence="3">histidine kinase</fullName>
        <ecNumber evidence="3">2.7.13.3</ecNumber>
    </recommendedName>
</protein>
<comment type="catalytic activity">
    <reaction evidence="1">
        <text>ATP + protein L-histidine = ADP + protein N-phospho-L-histidine.</text>
        <dbReference type="EC" id="2.7.13.3"/>
    </reaction>
</comment>
<feature type="region of interest" description="Disordered" evidence="9">
    <location>
        <begin position="388"/>
        <end position="407"/>
    </location>
</feature>
<dbReference type="InterPro" id="IPR003661">
    <property type="entry name" value="HisK_dim/P_dom"/>
</dbReference>
<dbReference type="eggNOG" id="COG5002">
    <property type="taxonomic scope" value="Bacteria"/>
</dbReference>
<evidence type="ECO:0000259" key="11">
    <source>
        <dbReference type="PROSITE" id="PS50109"/>
    </source>
</evidence>
<accession>A0A098QYT5</accession>
<dbReference type="InterPro" id="IPR005467">
    <property type="entry name" value="His_kinase_dom"/>
</dbReference>
<dbReference type="STRING" id="1480694.DC28_10345"/>
<dbReference type="PROSITE" id="PS50109">
    <property type="entry name" value="HIS_KIN"/>
    <property type="match status" value="1"/>
</dbReference>
<dbReference type="Gene3D" id="1.10.287.130">
    <property type="match status" value="1"/>
</dbReference>
<dbReference type="GO" id="GO:0005886">
    <property type="term" value="C:plasma membrane"/>
    <property type="evidence" value="ECO:0007669"/>
    <property type="project" value="UniProtKB-SubCell"/>
</dbReference>
<dbReference type="SUPFAM" id="SSF47384">
    <property type="entry name" value="Homodimeric domain of signal transducing histidine kinase"/>
    <property type="match status" value="1"/>
</dbReference>
<dbReference type="EMBL" id="JNUP01000065">
    <property type="protein sequence ID" value="KGE71657.1"/>
    <property type="molecule type" value="Genomic_DNA"/>
</dbReference>
<keyword evidence="10" id="KW-1133">Transmembrane helix</keyword>
<sequence>MKRNPQQPGMFSFMIVNALLPAVLSVAVFFVVVMVSLQDSVENWNRYRHQARSETYASIITSIYASQGELGESALQDALSPLLDGGSYLLVADTQRQPVWVYIRGQRVIPPEGQSPTQVLAAQGIKGTALPRVLLNGAEVVGYLYSGIGGFLDDPANVQFFTHILRSLFWGGGIGLVSAFAIGMFRSTGFSRSLGRLSRVLQEGDLNAPDLEHLRVPTREIDELVSSVVSLRRRLNREKELRKHWNQNIAHDLRTPLTVFRAQIEGILDGVLTLDQDRGTRLLTQLEHIESLVQNLRNLTAAEDPDTAVQMDWYEAGEVLEHLPGVEEKLTITISPKTLRIYGDLHLLRRGAANLIQNALDNSTSGRAELLIHQAGTGTHRLLKITAKNPGSVESENDSPKEGPEITRGRFRGFGIPILHAIAQRHGGSFTMAQQGSEVVSELVIPQPAA</sequence>
<feature type="domain" description="Histidine kinase" evidence="11">
    <location>
        <begin position="248"/>
        <end position="450"/>
    </location>
</feature>
<dbReference type="InterPro" id="IPR036890">
    <property type="entry name" value="HATPase_C_sf"/>
</dbReference>
<dbReference type="EC" id="2.7.13.3" evidence="3"/>
<dbReference type="SMART" id="SM00388">
    <property type="entry name" value="HisKA"/>
    <property type="match status" value="1"/>
</dbReference>
<dbReference type="OrthoDB" id="367096at2"/>
<feature type="transmembrane region" description="Helical" evidence="10">
    <location>
        <begin position="167"/>
        <end position="185"/>
    </location>
</feature>
<dbReference type="InterPro" id="IPR036097">
    <property type="entry name" value="HisK_dim/P_sf"/>
</dbReference>
<keyword evidence="6" id="KW-0808">Transferase</keyword>
<dbReference type="PANTHER" id="PTHR44936:SF9">
    <property type="entry name" value="SENSOR PROTEIN CREC"/>
    <property type="match status" value="1"/>
</dbReference>
<keyword evidence="5" id="KW-0597">Phosphoprotein</keyword>
<evidence type="ECO:0000256" key="6">
    <source>
        <dbReference type="ARBA" id="ARBA00022679"/>
    </source>
</evidence>
<organism evidence="12 13">
    <name type="scientific">Spirochaeta lutea</name>
    <dbReference type="NCBI Taxonomy" id="1480694"/>
    <lineage>
        <taxon>Bacteria</taxon>
        <taxon>Pseudomonadati</taxon>
        <taxon>Spirochaetota</taxon>
        <taxon>Spirochaetia</taxon>
        <taxon>Spirochaetales</taxon>
        <taxon>Spirochaetaceae</taxon>
        <taxon>Spirochaeta</taxon>
    </lineage>
</organism>
<feature type="compositionally biased region" description="Basic and acidic residues" evidence="9">
    <location>
        <begin position="398"/>
        <end position="407"/>
    </location>
</feature>
<gene>
    <name evidence="12" type="ORF">DC28_10345</name>
</gene>
<evidence type="ECO:0000256" key="2">
    <source>
        <dbReference type="ARBA" id="ARBA00004651"/>
    </source>
</evidence>
<evidence type="ECO:0000256" key="9">
    <source>
        <dbReference type="SAM" id="MobiDB-lite"/>
    </source>
</evidence>
<evidence type="ECO:0000256" key="7">
    <source>
        <dbReference type="ARBA" id="ARBA00022777"/>
    </source>
</evidence>
<dbReference type="InterPro" id="IPR050980">
    <property type="entry name" value="2C_sensor_his_kinase"/>
</dbReference>
<evidence type="ECO:0000256" key="4">
    <source>
        <dbReference type="ARBA" id="ARBA00022475"/>
    </source>
</evidence>
<proteinExistence type="predicted"/>
<evidence type="ECO:0000313" key="13">
    <source>
        <dbReference type="Proteomes" id="UP000029692"/>
    </source>
</evidence>
<keyword evidence="10" id="KW-0812">Transmembrane</keyword>
<keyword evidence="13" id="KW-1185">Reference proteome</keyword>
<dbReference type="Gene3D" id="3.30.565.10">
    <property type="entry name" value="Histidine kinase-like ATPase, C-terminal domain"/>
    <property type="match status" value="1"/>
</dbReference>
<reference evidence="12 13" key="1">
    <citation type="submission" date="2014-05" db="EMBL/GenBank/DDBJ databases">
        <title>De novo Genome Sequence of Spirocheata sp.</title>
        <authorList>
            <person name="Shivani Y."/>
            <person name="Subhash Y."/>
            <person name="Tushar L."/>
            <person name="Sasikala C."/>
            <person name="Ramana C.V."/>
        </authorList>
    </citation>
    <scope>NUCLEOTIDE SEQUENCE [LARGE SCALE GENOMIC DNA]</scope>
    <source>
        <strain evidence="12 13">JC230</strain>
    </source>
</reference>